<comment type="caution">
    <text evidence="2">The sequence shown here is derived from an EMBL/GenBank/DDBJ whole genome shotgun (WGS) entry which is preliminary data.</text>
</comment>
<dbReference type="Proteomes" id="UP000606172">
    <property type="component" value="Unassembled WGS sequence"/>
</dbReference>
<accession>A0A919RNE4</accession>
<proteinExistence type="predicted"/>
<feature type="region of interest" description="Disordered" evidence="1">
    <location>
        <begin position="59"/>
        <end position="93"/>
    </location>
</feature>
<dbReference type="EMBL" id="BOOW01000044">
    <property type="protein sequence ID" value="GII96372.1"/>
    <property type="molecule type" value="Genomic_DNA"/>
</dbReference>
<sequence length="93" mass="10006">MHDYDLDSLNTQGAVCHRAAGRGDRAVGLLEEQLHRVQEGMTRDRGHLTAKLAVAVAQSPQPDPARAAHLGHEALEAAAKDRLSPNPQRAQPS</sequence>
<keyword evidence="3" id="KW-1185">Reference proteome</keyword>
<name>A0A919RNE4_9ACTN</name>
<evidence type="ECO:0000256" key="1">
    <source>
        <dbReference type="SAM" id="MobiDB-lite"/>
    </source>
</evidence>
<organism evidence="2 3">
    <name type="scientific">Sinosporangium siamense</name>
    <dbReference type="NCBI Taxonomy" id="1367973"/>
    <lineage>
        <taxon>Bacteria</taxon>
        <taxon>Bacillati</taxon>
        <taxon>Actinomycetota</taxon>
        <taxon>Actinomycetes</taxon>
        <taxon>Streptosporangiales</taxon>
        <taxon>Streptosporangiaceae</taxon>
        <taxon>Sinosporangium</taxon>
    </lineage>
</organism>
<gene>
    <name evidence="2" type="ORF">Ssi02_66030</name>
</gene>
<reference evidence="2" key="1">
    <citation type="submission" date="2021-01" db="EMBL/GenBank/DDBJ databases">
        <title>Whole genome shotgun sequence of Sinosporangium siamense NBRC 109515.</title>
        <authorList>
            <person name="Komaki H."/>
            <person name="Tamura T."/>
        </authorList>
    </citation>
    <scope>NUCLEOTIDE SEQUENCE</scope>
    <source>
        <strain evidence="2">NBRC 109515</strain>
    </source>
</reference>
<evidence type="ECO:0000313" key="3">
    <source>
        <dbReference type="Proteomes" id="UP000606172"/>
    </source>
</evidence>
<dbReference type="AlphaFoldDB" id="A0A919RNE4"/>
<protein>
    <submittedName>
        <fullName evidence="2">Uncharacterized protein</fullName>
    </submittedName>
</protein>
<evidence type="ECO:0000313" key="2">
    <source>
        <dbReference type="EMBL" id="GII96372.1"/>
    </source>
</evidence>
<feature type="compositionally biased region" description="Basic and acidic residues" evidence="1">
    <location>
        <begin position="70"/>
        <end position="83"/>
    </location>
</feature>